<dbReference type="RefSeq" id="WP_379150405.1">
    <property type="nucleotide sequence ID" value="NZ_JBHSRJ010000002.1"/>
</dbReference>
<evidence type="ECO:0000313" key="1">
    <source>
        <dbReference type="EMBL" id="MFC6042132.1"/>
    </source>
</evidence>
<comment type="caution">
    <text evidence="1">The sequence shown here is derived from an EMBL/GenBank/DDBJ whole genome shotgun (WGS) entry which is preliminary data.</text>
</comment>
<reference evidence="2" key="1">
    <citation type="journal article" date="2019" name="Int. J. Syst. Evol. Microbiol.">
        <title>The Global Catalogue of Microorganisms (GCM) 10K type strain sequencing project: providing services to taxonomists for standard genome sequencing and annotation.</title>
        <authorList>
            <consortium name="The Broad Institute Genomics Platform"/>
            <consortium name="The Broad Institute Genome Sequencing Center for Infectious Disease"/>
            <person name="Wu L."/>
            <person name="Ma J."/>
        </authorList>
    </citation>
    <scope>NUCLEOTIDE SEQUENCE [LARGE SCALE GENOMIC DNA]</scope>
    <source>
        <strain evidence="2">CCUG 54522</strain>
    </source>
</reference>
<evidence type="ECO:0000313" key="2">
    <source>
        <dbReference type="Proteomes" id="UP001596135"/>
    </source>
</evidence>
<proteinExistence type="predicted"/>
<sequence>MVRRVLLGRRDDLRRRSRWTGPPPLLLVATVLGLIVAPFVADDGPASVPQASQAAAISAAQTSRSVEPRVIRSTTLAKQGGQLGHRVAPVRLAPIGVGVATMNMFRKLSPAEAAADARRLTSHPGVDVVAWQEADPFRTVLHHLPGWTSKTFGADQGAAELAVSWRTSEFKLVTARLHKVALGLSWREGRYPFDNRYVAVVRLRHRDTGRVLTVLNTHLPQKIEDLGDPGRWLSTINAIRARAQLDRLADIWRTVPGRWVVGTGDFNFGARADARGRPVGGPMRTLRNRAESTYQLLGTGVGPTHPPTARNIDYVWLERTGLRDHLIQVRAQRVLSGYHSDHRPLLARLTLS</sequence>
<dbReference type="Proteomes" id="UP001596135">
    <property type="component" value="Unassembled WGS sequence"/>
</dbReference>
<dbReference type="EMBL" id="JBHSRJ010000002">
    <property type="protein sequence ID" value="MFC6042132.1"/>
    <property type="molecule type" value="Genomic_DNA"/>
</dbReference>
<accession>A0ABW1LFW3</accession>
<keyword evidence="2" id="KW-1185">Reference proteome</keyword>
<gene>
    <name evidence="1" type="ORF">ACFPYL_03565</name>
</gene>
<dbReference type="InterPro" id="IPR036691">
    <property type="entry name" value="Endo/exonu/phosph_ase_sf"/>
</dbReference>
<dbReference type="SUPFAM" id="SSF56219">
    <property type="entry name" value="DNase I-like"/>
    <property type="match status" value="1"/>
</dbReference>
<name>A0ABW1LFW3_9ACTN</name>
<dbReference type="Gene3D" id="3.60.10.10">
    <property type="entry name" value="Endonuclease/exonuclease/phosphatase"/>
    <property type="match status" value="1"/>
</dbReference>
<evidence type="ECO:0008006" key="3">
    <source>
        <dbReference type="Google" id="ProtNLM"/>
    </source>
</evidence>
<protein>
    <recommendedName>
        <fullName evidence="3">Endonuclease/exonuclease/phosphatase domain-containing protein</fullName>
    </recommendedName>
</protein>
<organism evidence="1 2">
    <name type="scientific">Nocardioides hankookensis</name>
    <dbReference type="NCBI Taxonomy" id="443157"/>
    <lineage>
        <taxon>Bacteria</taxon>
        <taxon>Bacillati</taxon>
        <taxon>Actinomycetota</taxon>
        <taxon>Actinomycetes</taxon>
        <taxon>Propionibacteriales</taxon>
        <taxon>Nocardioidaceae</taxon>
        <taxon>Nocardioides</taxon>
    </lineage>
</organism>